<name>A0ABW7YPJ2_9ACTN</name>
<proteinExistence type="predicted"/>
<reference evidence="1 2" key="1">
    <citation type="submission" date="2024-10" db="EMBL/GenBank/DDBJ databases">
        <title>The Natural Products Discovery Center: Release of the First 8490 Sequenced Strains for Exploring Actinobacteria Biosynthetic Diversity.</title>
        <authorList>
            <person name="Kalkreuter E."/>
            <person name="Kautsar S.A."/>
            <person name="Yang D."/>
            <person name="Bader C.D."/>
            <person name="Teijaro C.N."/>
            <person name="Fluegel L."/>
            <person name="Davis C.M."/>
            <person name="Simpson J.R."/>
            <person name="Lauterbach L."/>
            <person name="Steele A.D."/>
            <person name="Gui C."/>
            <person name="Meng S."/>
            <person name="Li G."/>
            <person name="Viehrig K."/>
            <person name="Ye F."/>
            <person name="Su P."/>
            <person name="Kiefer A.F."/>
            <person name="Nichols A."/>
            <person name="Cepeda A.J."/>
            <person name="Yan W."/>
            <person name="Fan B."/>
            <person name="Jiang Y."/>
            <person name="Adhikari A."/>
            <person name="Zheng C.-J."/>
            <person name="Schuster L."/>
            <person name="Cowan T.M."/>
            <person name="Smanski M.J."/>
            <person name="Chevrette M.G."/>
            <person name="De Carvalho L.P.S."/>
            <person name="Shen B."/>
        </authorList>
    </citation>
    <scope>NUCLEOTIDE SEQUENCE [LARGE SCALE GENOMIC DNA]</scope>
    <source>
        <strain evidence="1 2">NPDC050545</strain>
    </source>
</reference>
<dbReference type="EMBL" id="JBITGY010000003">
    <property type="protein sequence ID" value="MFI6497828.1"/>
    <property type="molecule type" value="Genomic_DNA"/>
</dbReference>
<organism evidence="1 2">
    <name type="scientific">Nonomuraea typhae</name>
    <dbReference type="NCBI Taxonomy" id="2603600"/>
    <lineage>
        <taxon>Bacteria</taxon>
        <taxon>Bacillati</taxon>
        <taxon>Actinomycetota</taxon>
        <taxon>Actinomycetes</taxon>
        <taxon>Streptosporangiales</taxon>
        <taxon>Streptosporangiaceae</taxon>
        <taxon>Nonomuraea</taxon>
    </lineage>
</organism>
<keyword evidence="2" id="KW-1185">Reference proteome</keyword>
<accession>A0ABW7YPJ2</accession>
<sequence length="103" mass="10711">MAQHSGVLAGAGGCDAEVASDIAGRAPVGGRFQDGGAAIAAEGRAVDPDDLAAISPYITHVIRRFGNWILNLTLPSTDPTTQLDLESRVLFAPDEPKQTVCHT</sequence>
<comment type="caution">
    <text evidence="1">The sequence shown here is derived from an EMBL/GenBank/DDBJ whole genome shotgun (WGS) entry which is preliminary data.</text>
</comment>
<gene>
    <name evidence="1" type="ORF">ACIBG2_10610</name>
</gene>
<dbReference type="RefSeq" id="WP_397081008.1">
    <property type="nucleotide sequence ID" value="NZ_JBITGY010000003.1"/>
</dbReference>
<protein>
    <recommendedName>
        <fullName evidence="3">Tn3 transposase DDE domain-containing protein</fullName>
    </recommendedName>
</protein>
<dbReference type="Proteomes" id="UP001612741">
    <property type="component" value="Unassembled WGS sequence"/>
</dbReference>
<evidence type="ECO:0000313" key="2">
    <source>
        <dbReference type="Proteomes" id="UP001612741"/>
    </source>
</evidence>
<evidence type="ECO:0000313" key="1">
    <source>
        <dbReference type="EMBL" id="MFI6497828.1"/>
    </source>
</evidence>
<evidence type="ECO:0008006" key="3">
    <source>
        <dbReference type="Google" id="ProtNLM"/>
    </source>
</evidence>